<evidence type="ECO:0000256" key="6">
    <source>
        <dbReference type="ARBA" id="ARBA00023004"/>
    </source>
</evidence>
<name>A0ABY9C544_VITVI</name>
<sequence>MDFGNSKQKELGDQEDSLMLPLVDFESLWKTHPSLPPGFSKEQEVQPQGPWMPGTPVKPSPPMDMDDLWKNHPSLPPGFAGFNWLGRAKEASPDSQNVSPLDNKETGDSGKVDCENGGQVGEDNYINLEDLGYGSSNKGIETWEASLANISFTELLGLAYSAAPSDDTTPLHTPHVSLFPGSQESSVVNPGSNQWSYTKNMEGPISNYHGQNQNEPSSPTIGLVSTAESKQNAGSIDGVACPNIGLAESIPLQNTATVGIASSVESILTHEKGSKKKIDLNKKPRQQKPKKKKHRPKVVVDDDGKKKKIPKSKSKARKVTPKTPKPLTPKPVILKRKRKEKKKPLGSEAPEEPPTKSCKKGLNFELENLLTEEIYAQRDQNVNQITHQYQLRNANRSCKWRFDLNLEFQYDDDESYKNEVIKRENGITGEMNMVDNEMRDLKSRVDQEGEGCSDCNSMRVYRRIFRRDQCLSNSKKMGPVFPKIYKKKRSQRRRREAMMWFVTTARACQTASPLSVIRRKKRSNMFTPRRNLASLIAIPICDELPWNSLKKGIPSVKPKRPKKTVPKRVTDIGEGICDQNCMAKHSPTSTTPPRQSSKKKRKGQTKNMPLKIEGQQANIIGWEAEEVRVDSLIQKLELLSISDKINQLVPYQKSAPKGNQLVRYQAKKPAPKVDLDPETLKMWNLIVLKNRSEGVEEEMDKKDEKRWEEEREVFRGRVKSFLACMHLLQGDRRFHPWKGSVLDSVVGVFLTQNVSDKLSSSAFMALAALFPLPSTGNDGACYLVDEDEEDEEEDCQTRDQIQFVSATESNPHCMESFTSYSEQRNEMGETENKNLNNSNEGKRGKTNDKEDHSFDWDSLRRFYSNRGRKSRIHDARDSLDWEAVRDANVTHVAKAISTRGMNNVLAARIKDFLDRLVRDHGKLDLEWLRDVPPEKAKDYLLSIRGLGLKSVECVRLLTLHHHAFPVDTNVGRITVRLGWVPLQPLPSDVYLHSLDQYPPMDTIQKYLWPRLCTLDQKTLYELHYQMITFGKVFCTKKNPYCDACPLRGDCKHYASVVASRLPLIKNGGDGQLDLASPIENQPAAPKEEGIPNYVGSNLVVDNHVPLVSVSILEDGPNYQPGGTYNNCEPIIEMPTSPRPKSEEKDIEDFCDEDFDEIPTIRLDEEFGAGIQNCPHMYPTPQEEDHGSQALVSVATSIPTRKLKNISRLRTEHHVYELPDSHHLLTERGMRRESCDPCPFLFAIWSPGETADSFEQPQRRCNLEGSGELCKDETCSFCNATREQDSQIIRGTLLIPCRTAMRGSFPLNGTYFQVNEVFADDESSRNPIIVRRTEIWNLPRRMAYFGTSATSIFRGLSIMEIQNCFWQGFICVRGFNRKTRAPKPLVRRLHISPSHMGKAKAGDDEE</sequence>
<dbReference type="InterPro" id="IPR028925">
    <property type="entry name" value="RRM_DME"/>
</dbReference>
<evidence type="ECO:0000256" key="4">
    <source>
        <dbReference type="ARBA" id="ARBA00022485"/>
    </source>
</evidence>
<evidence type="ECO:0000256" key="3">
    <source>
        <dbReference type="ARBA" id="ARBA00005646"/>
    </source>
</evidence>
<feature type="domain" description="Permuted single zf-CXXC unit" evidence="12">
    <location>
        <begin position="1256"/>
        <end position="1287"/>
    </location>
</feature>
<feature type="region of interest" description="Disordered" evidence="10">
    <location>
        <begin position="90"/>
        <end position="119"/>
    </location>
</feature>
<feature type="compositionally biased region" description="Low complexity" evidence="10">
    <location>
        <begin position="586"/>
        <end position="595"/>
    </location>
</feature>
<dbReference type="EMBL" id="CP126653">
    <property type="protein sequence ID" value="WJZ89828.1"/>
    <property type="molecule type" value="Genomic_DNA"/>
</dbReference>
<feature type="domain" description="Demeter RRM-fold" evidence="11">
    <location>
        <begin position="1290"/>
        <end position="1390"/>
    </location>
</feature>
<feature type="region of interest" description="Disordered" evidence="10">
    <location>
        <begin position="819"/>
        <end position="851"/>
    </location>
</feature>
<feature type="region of interest" description="Disordered" evidence="10">
    <location>
        <begin position="577"/>
        <end position="607"/>
    </location>
</feature>
<dbReference type="InterPro" id="IPR011257">
    <property type="entry name" value="DNA_glycosylase"/>
</dbReference>
<evidence type="ECO:0000313" key="14">
    <source>
        <dbReference type="Proteomes" id="UP001227230"/>
    </source>
</evidence>
<feature type="compositionally biased region" description="Basic and acidic residues" evidence="10">
    <location>
        <begin position="823"/>
        <end position="832"/>
    </location>
</feature>
<keyword evidence="8" id="KW-0238">DNA-binding</keyword>
<dbReference type="Gene3D" id="1.10.1670.10">
    <property type="entry name" value="Helix-hairpin-Helix base-excision DNA repair enzymes (C-terminal)"/>
    <property type="match status" value="1"/>
</dbReference>
<evidence type="ECO:0000256" key="9">
    <source>
        <dbReference type="ARBA" id="ARBA00023242"/>
    </source>
</evidence>
<keyword evidence="4" id="KW-0004">4Fe-4S</keyword>
<accession>A0ABY9C544</accession>
<evidence type="ECO:0000256" key="5">
    <source>
        <dbReference type="ARBA" id="ARBA00022723"/>
    </source>
</evidence>
<evidence type="ECO:0000259" key="12">
    <source>
        <dbReference type="Pfam" id="PF15629"/>
    </source>
</evidence>
<reference evidence="13 14" key="1">
    <citation type="journal article" date="2023" name="Hortic Res">
        <title>The complete reference genome for grapevine (Vitis vinifera L.) genetics and breeding.</title>
        <authorList>
            <person name="Shi X."/>
            <person name="Cao S."/>
            <person name="Wang X."/>
            <person name="Huang S."/>
            <person name="Wang Y."/>
            <person name="Liu Z."/>
            <person name="Liu W."/>
            <person name="Leng X."/>
            <person name="Peng Y."/>
            <person name="Wang N."/>
            <person name="Wang Y."/>
            <person name="Ma Z."/>
            <person name="Xu X."/>
            <person name="Zhang F."/>
            <person name="Xue H."/>
            <person name="Zhong H."/>
            <person name="Wang Y."/>
            <person name="Zhang K."/>
            <person name="Velt A."/>
            <person name="Avia K."/>
            <person name="Holtgrawe D."/>
            <person name="Grimplet J."/>
            <person name="Matus J.T."/>
            <person name="Ware D."/>
            <person name="Wu X."/>
            <person name="Wang H."/>
            <person name="Liu C."/>
            <person name="Fang Y."/>
            <person name="Rustenholz C."/>
            <person name="Cheng Z."/>
            <person name="Xiao H."/>
            <person name="Zhou Y."/>
        </authorList>
    </citation>
    <scope>NUCLEOTIDE SEQUENCE [LARGE SCALE GENOMIC DNA]</scope>
    <source>
        <strain evidence="14">cv. Pinot noir / PN40024</strain>
        <tissue evidence="13">Leaf</tissue>
    </source>
</reference>
<evidence type="ECO:0000256" key="1">
    <source>
        <dbReference type="ARBA" id="ARBA00001966"/>
    </source>
</evidence>
<evidence type="ECO:0000259" key="11">
    <source>
        <dbReference type="Pfam" id="PF15628"/>
    </source>
</evidence>
<feature type="region of interest" description="Disordered" evidence="10">
    <location>
        <begin position="271"/>
        <end position="359"/>
    </location>
</feature>
<dbReference type="InterPro" id="IPR003265">
    <property type="entry name" value="HhH-GPD_domain"/>
</dbReference>
<feature type="compositionally biased region" description="Basic residues" evidence="10">
    <location>
        <begin position="283"/>
        <end position="297"/>
    </location>
</feature>
<keyword evidence="14" id="KW-1185">Reference proteome</keyword>
<feature type="compositionally biased region" description="Basic residues" evidence="10">
    <location>
        <begin position="333"/>
        <end position="344"/>
    </location>
</feature>
<evidence type="ECO:0000256" key="2">
    <source>
        <dbReference type="ARBA" id="ARBA00004123"/>
    </source>
</evidence>
<comment type="similarity">
    <text evidence="3">Belongs to the DNA glycosylase family. DEMETER subfamily.</text>
</comment>
<dbReference type="Pfam" id="PF15628">
    <property type="entry name" value="RRM_DME"/>
    <property type="match status" value="1"/>
</dbReference>
<comment type="subcellular location">
    <subcellularLocation>
        <location evidence="2">Nucleus</location>
    </subcellularLocation>
</comment>
<dbReference type="InterPro" id="IPR003651">
    <property type="entry name" value="Endonuclease3_FeS-loop_motif"/>
</dbReference>
<keyword evidence="6" id="KW-0408">Iron</keyword>
<organism evidence="13 14">
    <name type="scientific">Vitis vinifera</name>
    <name type="common">Grape</name>
    <dbReference type="NCBI Taxonomy" id="29760"/>
    <lineage>
        <taxon>Eukaryota</taxon>
        <taxon>Viridiplantae</taxon>
        <taxon>Streptophyta</taxon>
        <taxon>Embryophyta</taxon>
        <taxon>Tracheophyta</taxon>
        <taxon>Spermatophyta</taxon>
        <taxon>Magnoliopsida</taxon>
        <taxon>eudicotyledons</taxon>
        <taxon>Gunneridae</taxon>
        <taxon>Pentapetalae</taxon>
        <taxon>rosids</taxon>
        <taxon>Vitales</taxon>
        <taxon>Vitaceae</taxon>
        <taxon>Viteae</taxon>
        <taxon>Vitis</taxon>
    </lineage>
</organism>
<dbReference type="Pfam" id="PF15629">
    <property type="entry name" value="Perm-CXXC"/>
    <property type="match status" value="1"/>
</dbReference>
<dbReference type="InterPro" id="IPR028924">
    <property type="entry name" value="Perm-CXXC"/>
</dbReference>
<dbReference type="SMART" id="SM00525">
    <property type="entry name" value="FES"/>
    <property type="match status" value="1"/>
</dbReference>
<dbReference type="InterPro" id="IPR044811">
    <property type="entry name" value="DME/ROS1"/>
</dbReference>
<feature type="compositionally biased region" description="Basic and acidic residues" evidence="10">
    <location>
        <begin position="271"/>
        <end position="282"/>
    </location>
</feature>
<dbReference type="InterPro" id="IPR023170">
    <property type="entry name" value="HhH_base_excis_C"/>
</dbReference>
<proteinExistence type="inferred from homology"/>
<dbReference type="Proteomes" id="UP001227230">
    <property type="component" value="Chromosome 6"/>
</dbReference>
<gene>
    <name evidence="13" type="ORF">VitviT2T_009018</name>
</gene>
<evidence type="ECO:0000313" key="13">
    <source>
        <dbReference type="EMBL" id="WJZ89828.1"/>
    </source>
</evidence>
<protein>
    <recommendedName>
        <fullName evidence="15">Transcriptional activator DEMETER</fullName>
    </recommendedName>
</protein>
<dbReference type="PANTHER" id="PTHR46213">
    <property type="entry name" value="TRANSCRIPTIONAL ACTIVATOR DEMETER"/>
    <property type="match status" value="1"/>
</dbReference>
<dbReference type="PANTHER" id="PTHR46213:SF13">
    <property type="entry name" value="DEMETER-LIKE PROTEIN 2-RELATED"/>
    <property type="match status" value="1"/>
</dbReference>
<keyword evidence="9" id="KW-0539">Nucleus</keyword>
<keyword evidence="5" id="KW-0479">Metal-binding</keyword>
<feature type="compositionally biased region" description="Basic and acidic residues" evidence="10">
    <location>
        <begin position="840"/>
        <end position="851"/>
    </location>
</feature>
<feature type="compositionally biased region" description="Basic residues" evidence="10">
    <location>
        <begin position="306"/>
        <end position="320"/>
    </location>
</feature>
<evidence type="ECO:0000256" key="8">
    <source>
        <dbReference type="ARBA" id="ARBA00023125"/>
    </source>
</evidence>
<evidence type="ECO:0000256" key="7">
    <source>
        <dbReference type="ARBA" id="ARBA00023014"/>
    </source>
</evidence>
<evidence type="ECO:0008006" key="15">
    <source>
        <dbReference type="Google" id="ProtNLM"/>
    </source>
</evidence>
<keyword evidence="7" id="KW-0411">Iron-sulfur</keyword>
<comment type="cofactor">
    <cofactor evidence="1">
        <name>[4Fe-4S] cluster</name>
        <dbReference type="ChEBI" id="CHEBI:49883"/>
    </cofactor>
</comment>
<dbReference type="CDD" id="cd00056">
    <property type="entry name" value="ENDO3c"/>
    <property type="match status" value="1"/>
</dbReference>
<feature type="compositionally biased region" description="Basic and acidic residues" evidence="10">
    <location>
        <begin position="102"/>
        <end position="114"/>
    </location>
</feature>
<dbReference type="SUPFAM" id="SSF48150">
    <property type="entry name" value="DNA-glycosylase"/>
    <property type="match status" value="1"/>
</dbReference>
<evidence type="ECO:0000256" key="10">
    <source>
        <dbReference type="SAM" id="MobiDB-lite"/>
    </source>
</evidence>